<protein>
    <submittedName>
        <fullName evidence="2">Uncharacterized protein</fullName>
    </submittedName>
</protein>
<sequence length="416" mass="46298">MSWIAYAFYCSSSPSYLRETHPPDSVSAVQPSYLVVEFFDKGPFEDSQLELLRQSMGTPGVPEFAQTARRNFDATHVLWVESERKFESQKAQARNMAGKALNELNRQEEMFLQPIRAEARALIAALEASERAQTGPLRDAISRVKREIDRVRDERRDLERKKRHAEMEARQAEMRARMDNERPLLSDDSGQAPPPFGPSGGGSGQSAPPFAHSGGGSAQAPPPFGPSGGGRSQAPPPFGPSGGGGSGFDAAIQQLERREHEMEEHRRHLEVGTALDAEKSEFRRREQMVETWRMEAESPIKSHFSQARARVTARRDTLVSRVDSAQNAHRVKYLPCMINICHACMGESERAQRFVVPAQQTPSKTDLQNCADLRGEFVGLDQVPAPPSYFPRSQAPHFGPMATVITPHVEALIRIF</sequence>
<name>A0A0G4I0E2_9ALVE</name>
<accession>A0A0G4I0E2</accession>
<dbReference type="AlphaFoldDB" id="A0A0G4I0E2"/>
<feature type="region of interest" description="Disordered" evidence="1">
    <location>
        <begin position="154"/>
        <end position="249"/>
    </location>
</feature>
<organism evidence="2">
    <name type="scientific">Chromera velia CCMP2878</name>
    <dbReference type="NCBI Taxonomy" id="1169474"/>
    <lineage>
        <taxon>Eukaryota</taxon>
        <taxon>Sar</taxon>
        <taxon>Alveolata</taxon>
        <taxon>Colpodellida</taxon>
        <taxon>Chromeraceae</taxon>
        <taxon>Chromera</taxon>
    </lineage>
</organism>
<dbReference type="VEuPathDB" id="CryptoDB:Cvel_9924"/>
<evidence type="ECO:0000256" key="1">
    <source>
        <dbReference type="SAM" id="MobiDB-lite"/>
    </source>
</evidence>
<proteinExistence type="predicted"/>
<reference evidence="2" key="1">
    <citation type="submission" date="2014-11" db="EMBL/GenBank/DDBJ databases">
        <authorList>
            <person name="Otto D Thomas"/>
            <person name="Naeem Raeece"/>
        </authorList>
    </citation>
    <scope>NUCLEOTIDE SEQUENCE</scope>
</reference>
<gene>
    <name evidence="2" type="ORF">Cvel_9924</name>
</gene>
<evidence type="ECO:0000313" key="2">
    <source>
        <dbReference type="EMBL" id="CEM50313.1"/>
    </source>
</evidence>
<feature type="compositionally biased region" description="Basic and acidic residues" evidence="1">
    <location>
        <begin position="154"/>
        <end position="185"/>
    </location>
</feature>
<dbReference type="EMBL" id="CDMZ01004627">
    <property type="protein sequence ID" value="CEM50313.1"/>
    <property type="molecule type" value="Genomic_DNA"/>
</dbReference>